<evidence type="ECO:0000256" key="1">
    <source>
        <dbReference type="ARBA" id="ARBA00022630"/>
    </source>
</evidence>
<accession>A0A4R7KP81</accession>
<evidence type="ECO:0000313" key="4">
    <source>
        <dbReference type="EMBL" id="TDT60929.1"/>
    </source>
</evidence>
<proteinExistence type="predicted"/>
<sequence>MKVVAVSCSPRVGGSCDILVDEFLRGVRDGHKEVSIDKYKVANMKINGCMGCYGCKSEKGCVQRDDMQVIYRDIYDADVILFASPIYMGYITGIGKSFLERMFAFSKGHYDLNLPSGKRSVLILTQSHQREDAYRRVADEVINIFNSYGINTVGRIIAAGIDRNTESIDDNILNIAYQSGLNI</sequence>
<keyword evidence="1" id="KW-0285">Flavoprotein</keyword>
<dbReference type="Pfam" id="PF03358">
    <property type="entry name" value="FMN_red"/>
    <property type="match status" value="1"/>
</dbReference>
<dbReference type="GO" id="GO:0016491">
    <property type="term" value="F:oxidoreductase activity"/>
    <property type="evidence" value="ECO:0007669"/>
    <property type="project" value="InterPro"/>
</dbReference>
<comment type="caution">
    <text evidence="4">The sequence shown here is derived from an EMBL/GenBank/DDBJ whole genome shotgun (WGS) entry which is preliminary data.</text>
</comment>
<dbReference type="InterPro" id="IPR005025">
    <property type="entry name" value="FMN_Rdtase-like_dom"/>
</dbReference>
<keyword evidence="5" id="KW-1185">Reference proteome</keyword>
<dbReference type="EMBL" id="SOAZ01000010">
    <property type="protein sequence ID" value="TDT60929.1"/>
    <property type="molecule type" value="Genomic_DNA"/>
</dbReference>
<name>A0A4R7KP81_9CLOT</name>
<dbReference type="InterPro" id="IPR051796">
    <property type="entry name" value="ISF_SsuE-like"/>
</dbReference>
<dbReference type="PANTHER" id="PTHR43278:SF2">
    <property type="entry name" value="IRON-SULFUR FLAVOPROTEIN"/>
    <property type="match status" value="1"/>
</dbReference>
<feature type="domain" description="NADPH-dependent FMN reductase-like" evidence="3">
    <location>
        <begin position="1"/>
        <end position="156"/>
    </location>
</feature>
<reference evidence="4 5" key="1">
    <citation type="submission" date="2019-03" db="EMBL/GenBank/DDBJ databases">
        <title>Genomic Encyclopedia of Type Strains, Phase IV (KMG-IV): sequencing the most valuable type-strain genomes for metagenomic binning, comparative biology and taxonomic classification.</title>
        <authorList>
            <person name="Goeker M."/>
        </authorList>
    </citation>
    <scope>NUCLEOTIDE SEQUENCE [LARGE SCALE GENOMIC DNA]</scope>
    <source>
        <strain evidence="4 5">DSM 24455</strain>
    </source>
</reference>
<dbReference type="Gene3D" id="3.40.50.360">
    <property type="match status" value="1"/>
</dbReference>
<dbReference type="SUPFAM" id="SSF52218">
    <property type="entry name" value="Flavoproteins"/>
    <property type="match status" value="1"/>
</dbReference>
<organism evidence="4 5">
    <name type="scientific">Fonticella tunisiensis</name>
    <dbReference type="NCBI Taxonomy" id="1096341"/>
    <lineage>
        <taxon>Bacteria</taxon>
        <taxon>Bacillati</taxon>
        <taxon>Bacillota</taxon>
        <taxon>Clostridia</taxon>
        <taxon>Eubacteriales</taxon>
        <taxon>Clostridiaceae</taxon>
        <taxon>Fonticella</taxon>
    </lineage>
</organism>
<evidence type="ECO:0000256" key="2">
    <source>
        <dbReference type="ARBA" id="ARBA00022643"/>
    </source>
</evidence>
<protein>
    <submittedName>
        <fullName evidence="4">NADPH-dependent FMN reductase</fullName>
    </submittedName>
</protein>
<dbReference type="OrthoDB" id="9805976at2"/>
<dbReference type="InterPro" id="IPR029039">
    <property type="entry name" value="Flavoprotein-like_sf"/>
</dbReference>
<dbReference type="RefSeq" id="WP_133628107.1">
    <property type="nucleotide sequence ID" value="NZ_SOAZ01000010.1"/>
</dbReference>
<dbReference type="PANTHER" id="PTHR43278">
    <property type="entry name" value="NAD(P)H-DEPENDENT FMN-CONTAINING OXIDOREDUCTASE YWQN-RELATED"/>
    <property type="match status" value="1"/>
</dbReference>
<gene>
    <name evidence="4" type="ORF">EDD71_11047</name>
</gene>
<dbReference type="Proteomes" id="UP000295325">
    <property type="component" value="Unassembled WGS sequence"/>
</dbReference>
<evidence type="ECO:0000313" key="5">
    <source>
        <dbReference type="Proteomes" id="UP000295325"/>
    </source>
</evidence>
<keyword evidence="2" id="KW-0288">FMN</keyword>
<evidence type="ECO:0000259" key="3">
    <source>
        <dbReference type="Pfam" id="PF03358"/>
    </source>
</evidence>
<dbReference type="AlphaFoldDB" id="A0A4R7KP81"/>